<proteinExistence type="predicted"/>
<organism evidence="1">
    <name type="scientific">Anguilla anguilla</name>
    <name type="common">European freshwater eel</name>
    <name type="synonym">Muraena anguilla</name>
    <dbReference type="NCBI Taxonomy" id="7936"/>
    <lineage>
        <taxon>Eukaryota</taxon>
        <taxon>Metazoa</taxon>
        <taxon>Chordata</taxon>
        <taxon>Craniata</taxon>
        <taxon>Vertebrata</taxon>
        <taxon>Euteleostomi</taxon>
        <taxon>Actinopterygii</taxon>
        <taxon>Neopterygii</taxon>
        <taxon>Teleostei</taxon>
        <taxon>Anguilliformes</taxon>
        <taxon>Anguillidae</taxon>
        <taxon>Anguilla</taxon>
    </lineage>
</organism>
<name>A0A0E9W7S5_ANGAN</name>
<reference evidence="1" key="2">
    <citation type="journal article" date="2015" name="Fish Shellfish Immunol.">
        <title>Early steps in the European eel (Anguilla anguilla)-Vibrio vulnificus interaction in the gills: Role of the RtxA13 toxin.</title>
        <authorList>
            <person name="Callol A."/>
            <person name="Pajuelo D."/>
            <person name="Ebbesson L."/>
            <person name="Teles M."/>
            <person name="MacKenzie S."/>
            <person name="Amaro C."/>
        </authorList>
    </citation>
    <scope>NUCLEOTIDE SEQUENCE</scope>
</reference>
<sequence>MCHHCCKKALSIRHYATVAICYMSAAWNFLESGIRKQPFATFALPVSQGAALAQLHSIRQI</sequence>
<reference evidence="1" key="1">
    <citation type="submission" date="2014-11" db="EMBL/GenBank/DDBJ databases">
        <authorList>
            <person name="Amaro Gonzalez C."/>
        </authorList>
    </citation>
    <scope>NUCLEOTIDE SEQUENCE</scope>
</reference>
<dbReference type="EMBL" id="GBXM01022170">
    <property type="protein sequence ID" value="JAH86407.1"/>
    <property type="molecule type" value="Transcribed_RNA"/>
</dbReference>
<dbReference type="AlphaFoldDB" id="A0A0E9W7S5"/>
<protein>
    <submittedName>
        <fullName evidence="1">Uncharacterized protein</fullName>
    </submittedName>
</protein>
<accession>A0A0E9W7S5</accession>
<evidence type="ECO:0000313" key="1">
    <source>
        <dbReference type="EMBL" id="JAH86407.1"/>
    </source>
</evidence>